<dbReference type="InterPro" id="IPR043519">
    <property type="entry name" value="NT_sf"/>
</dbReference>
<name>A0A7G9YXV6_9EURY</name>
<feature type="domain" description="Polymerase beta nucleotidyltransferase" evidence="1">
    <location>
        <begin position="12"/>
        <end position="80"/>
    </location>
</feature>
<proteinExistence type="predicted"/>
<gene>
    <name evidence="2" type="ORF">KPNLKIIH_00032</name>
</gene>
<protein>
    <recommendedName>
        <fullName evidence="1">Polymerase beta nucleotidyltransferase domain-containing protein</fullName>
    </recommendedName>
</protein>
<dbReference type="AlphaFoldDB" id="A0A7G9YXV6"/>
<dbReference type="PANTHER" id="PTHR33933:SF3">
    <property type="entry name" value="PROTEIN ADENYLYLTRANSFERASE MJ0604-RELATED"/>
    <property type="match status" value="1"/>
</dbReference>
<dbReference type="SUPFAM" id="SSF81301">
    <property type="entry name" value="Nucleotidyltransferase"/>
    <property type="match status" value="1"/>
</dbReference>
<organism evidence="2">
    <name type="scientific">Candidatus Methanophagaceae archaeon ANME-1 ERB6</name>
    <dbReference type="NCBI Taxonomy" id="2759912"/>
    <lineage>
        <taxon>Archaea</taxon>
        <taxon>Methanobacteriati</taxon>
        <taxon>Methanobacteriota</taxon>
        <taxon>Stenosarchaea group</taxon>
        <taxon>Methanomicrobia</taxon>
        <taxon>Candidatus Methanophagales</taxon>
        <taxon>Candidatus Methanophagaceae</taxon>
    </lineage>
</organism>
<dbReference type="InterPro" id="IPR041633">
    <property type="entry name" value="Polbeta"/>
</dbReference>
<dbReference type="Pfam" id="PF18765">
    <property type="entry name" value="Polbeta"/>
    <property type="match status" value="1"/>
</dbReference>
<accession>A0A7G9YXV6</accession>
<evidence type="ECO:0000259" key="1">
    <source>
        <dbReference type="Pfam" id="PF18765"/>
    </source>
</evidence>
<reference evidence="2" key="1">
    <citation type="submission" date="2020-06" db="EMBL/GenBank/DDBJ databases">
        <title>Unique genomic features of the anaerobic methanotrophic archaea.</title>
        <authorList>
            <person name="Chadwick G.L."/>
            <person name="Skennerton C.T."/>
            <person name="Laso-Perez R."/>
            <person name="Leu A.O."/>
            <person name="Speth D.R."/>
            <person name="Yu H."/>
            <person name="Morgan-Lang C."/>
            <person name="Hatzenpichler R."/>
            <person name="Goudeau D."/>
            <person name="Malmstrom R."/>
            <person name="Brazelton W.J."/>
            <person name="Woyke T."/>
            <person name="Hallam S.J."/>
            <person name="Tyson G.W."/>
            <person name="Wegener G."/>
            <person name="Boetius A."/>
            <person name="Orphan V."/>
        </authorList>
    </citation>
    <scope>NUCLEOTIDE SEQUENCE</scope>
</reference>
<dbReference type="InterPro" id="IPR052548">
    <property type="entry name" value="Type_VII_TA_antitoxin"/>
</dbReference>
<dbReference type="PANTHER" id="PTHR33933">
    <property type="entry name" value="NUCLEOTIDYLTRANSFERASE"/>
    <property type="match status" value="1"/>
</dbReference>
<sequence>MGAKFKTIPDLETLINFVVSKYKPEKIILFGSYATKTERKNSDIDLLIIKETNKRFVDRVIELVQLIRERFGFKYLVEPLIYTPEEWKSAEEINSAFIRLVSSKGVVLYEKE</sequence>
<evidence type="ECO:0000313" key="2">
    <source>
        <dbReference type="EMBL" id="QNO52840.1"/>
    </source>
</evidence>
<dbReference type="Gene3D" id="3.30.460.10">
    <property type="entry name" value="Beta Polymerase, domain 2"/>
    <property type="match status" value="1"/>
</dbReference>
<dbReference type="EMBL" id="MT631522">
    <property type="protein sequence ID" value="QNO52840.1"/>
    <property type="molecule type" value="Genomic_DNA"/>
</dbReference>
<dbReference type="CDD" id="cd05403">
    <property type="entry name" value="NT_KNTase_like"/>
    <property type="match status" value="1"/>
</dbReference>